<reference evidence="6 7" key="1">
    <citation type="journal article" date="2019" name="Front. Microbiol.">
        <title>Thermoanaerosceptrum fracticalcis gen. nov. sp. nov., a Novel Fumarate-Fermenting Microorganism From a Deep Fractured Carbonate Aquifer of the US Great Basin.</title>
        <authorList>
            <person name="Hamilton-Brehm S.D."/>
            <person name="Stewart L.E."/>
            <person name="Zavarin M."/>
            <person name="Caldwell M."/>
            <person name="Lawson P.A."/>
            <person name="Onstott T.C."/>
            <person name="Grzymski J."/>
            <person name="Neveux I."/>
            <person name="Lollar B.S."/>
            <person name="Russell C.E."/>
            <person name="Moser D.P."/>
        </authorList>
    </citation>
    <scope>NUCLEOTIDE SEQUENCE [LARGE SCALE GENOMIC DNA]</scope>
    <source>
        <strain evidence="6 7">DRI-13</strain>
    </source>
</reference>
<name>A0A7G6E2N9_THEFR</name>
<feature type="domain" description="PFL" evidence="5">
    <location>
        <begin position="5"/>
        <end position="663"/>
    </location>
</feature>
<dbReference type="GO" id="GO:0005829">
    <property type="term" value="C:cytosol"/>
    <property type="evidence" value="ECO:0007669"/>
    <property type="project" value="TreeGrafter"/>
</dbReference>
<dbReference type="OrthoDB" id="9803969at2"/>
<sequence>MEPTLRVKSLRKRLRSFPQAICVERAVLITESYRETEGEPMVIRRAKALSRILEKMSIYIGDGELIVGNQASAPNKAPVFPETGARWVAEQLDSFATRTVNRFLVTEEEKKVLRDILTYWKEKTVLEVAPKLLPAETREIFELTYPVISPTLFLRNCVGHLVPNYAAILKRGFGGIRTEVQEKMESLDPSMPENISKLQFYRAVLIICDAVSHFAQRYADLAEQLASTEDDESRKKELKDIAEICRWVPENPARTFREALQAFWFLQLIIHIETDGLAESPGRFDQYLYPYFSKDLAEGKLTLEEAQELLDCVWIKMNEVIKLSDIPPAAKYFGGVTMSENLILGGINEDGEDVTNELSYLCLEADRHIMLPQPALSIRLHSGTPERFLLKVVELIKTGGGKPAIFNDEIIIPSLMSDGIPLKDARNYAIVGCVEPTPSDNTNGWTNAAMFNLGKCLELALHNGVCQLSGKRIGLETGDAKTFTSFDQVMSAFKKQVSYFIKHMVTMLNTWDKVHAELIPTPFVSSFMDDCIAKGQDLAEGGARFNFTGPQGIGLADVADSLTAIKTLVFEKKLLSMDQLIDALSNDFEGQEDVRLLLRNKAPKYGNAETTPDLLAREVGLFYCREVAQYNNPRGGKYRPGLYPVASNVPLGGVVGALPNGRKKGIPLADGISPVHGCDVKGPTAVLRSVSRVEHAAATNGTLLNIKFHPSALKSENDMKKLISLLRSFCSLKLMHIQFNVVSADTLRMAQLDPENNRDLMVRVAGYSAMFVDLDKKLQDDIIERTEHML</sequence>
<dbReference type="Gene3D" id="3.20.70.20">
    <property type="match status" value="1"/>
</dbReference>
<evidence type="ECO:0000259" key="5">
    <source>
        <dbReference type="PROSITE" id="PS51554"/>
    </source>
</evidence>
<keyword evidence="7" id="KW-1185">Reference proteome</keyword>
<dbReference type="Proteomes" id="UP000515847">
    <property type="component" value="Chromosome"/>
</dbReference>
<dbReference type="GO" id="GO:0016740">
    <property type="term" value="F:transferase activity"/>
    <property type="evidence" value="ECO:0007669"/>
    <property type="project" value="UniProtKB-KW"/>
</dbReference>
<dbReference type="RefSeq" id="WP_034422568.1">
    <property type="nucleotide sequence ID" value="NZ_CP045798.1"/>
</dbReference>
<evidence type="ECO:0000256" key="3">
    <source>
        <dbReference type="PROSITE-ProRule" id="PRU00493"/>
    </source>
</evidence>
<keyword evidence="2" id="KW-0456">Lyase</keyword>
<evidence type="ECO:0000256" key="1">
    <source>
        <dbReference type="ARBA" id="ARBA00022818"/>
    </source>
</evidence>
<dbReference type="InterPro" id="IPR010098">
    <property type="entry name" value="PFL2/GDeHydtase_fam"/>
</dbReference>
<gene>
    <name evidence="6" type="ORF">BR63_08460</name>
</gene>
<dbReference type="InterPro" id="IPR004184">
    <property type="entry name" value="PFL_dom"/>
</dbReference>
<feature type="modified residue" description="Glycine radical" evidence="3">
    <location>
        <position position="766"/>
    </location>
</feature>
<dbReference type="PROSITE" id="PS51149">
    <property type="entry name" value="GLY_RADICAL_2"/>
    <property type="match status" value="1"/>
</dbReference>
<dbReference type="InterPro" id="IPR001150">
    <property type="entry name" value="Gly_radical"/>
</dbReference>
<accession>A0A7G6E2N9</accession>
<keyword evidence="1 3" id="KW-0556">Organic radical</keyword>
<dbReference type="PANTHER" id="PTHR43641:SF2">
    <property type="entry name" value="DEHYDRATASE YBIW-RELATED"/>
    <property type="match status" value="1"/>
</dbReference>
<dbReference type="PROSITE" id="PS51554">
    <property type="entry name" value="PFL"/>
    <property type="match status" value="1"/>
</dbReference>
<evidence type="ECO:0000313" key="7">
    <source>
        <dbReference type="Proteomes" id="UP000515847"/>
    </source>
</evidence>
<dbReference type="KEGG" id="tfr:BR63_08460"/>
<evidence type="ECO:0000259" key="4">
    <source>
        <dbReference type="PROSITE" id="PS51149"/>
    </source>
</evidence>
<protein>
    <submittedName>
        <fullName evidence="6">Formate C-acetyltransferase/glycerol dehydratase family glycyl radical enzyme</fullName>
    </submittedName>
</protein>
<dbReference type="PANTHER" id="PTHR43641">
    <property type="entry name" value="FORMATE ACETYLTRANSFERASE 3-RELATED"/>
    <property type="match status" value="1"/>
</dbReference>
<evidence type="ECO:0000313" key="6">
    <source>
        <dbReference type="EMBL" id="QNB46343.1"/>
    </source>
</evidence>
<evidence type="ECO:0000256" key="2">
    <source>
        <dbReference type="ARBA" id="ARBA00023239"/>
    </source>
</evidence>
<dbReference type="AlphaFoldDB" id="A0A7G6E2N9"/>
<feature type="domain" description="Glycine radical" evidence="4">
    <location>
        <begin position="670"/>
        <end position="790"/>
    </location>
</feature>
<dbReference type="EMBL" id="CP045798">
    <property type="protein sequence ID" value="QNB46343.1"/>
    <property type="molecule type" value="Genomic_DNA"/>
</dbReference>
<dbReference type="GO" id="GO:0016829">
    <property type="term" value="F:lyase activity"/>
    <property type="evidence" value="ECO:0007669"/>
    <property type="project" value="UniProtKB-KW"/>
</dbReference>
<organism evidence="6 7">
    <name type="scientific">Thermanaerosceptrum fracticalcis</name>
    <dbReference type="NCBI Taxonomy" id="1712410"/>
    <lineage>
        <taxon>Bacteria</taxon>
        <taxon>Bacillati</taxon>
        <taxon>Bacillota</taxon>
        <taxon>Clostridia</taxon>
        <taxon>Eubacteriales</taxon>
        <taxon>Peptococcaceae</taxon>
        <taxon>Thermanaerosceptrum</taxon>
    </lineage>
</organism>
<proteinExistence type="predicted"/>
<dbReference type="NCBIfam" id="TIGR01774">
    <property type="entry name" value="PFL2-3"/>
    <property type="match status" value="1"/>
</dbReference>
<keyword evidence="6" id="KW-0808">Transferase</keyword>
<dbReference type="Pfam" id="PF01228">
    <property type="entry name" value="Gly_radical"/>
    <property type="match status" value="1"/>
</dbReference>
<dbReference type="InterPro" id="IPR051215">
    <property type="entry name" value="GRE"/>
</dbReference>
<dbReference type="SUPFAM" id="SSF51998">
    <property type="entry name" value="PFL-like glycyl radical enzymes"/>
    <property type="match status" value="1"/>
</dbReference>
<dbReference type="Pfam" id="PF02901">
    <property type="entry name" value="PFL-like"/>
    <property type="match status" value="1"/>
</dbReference>
<dbReference type="CDD" id="cd01677">
    <property type="entry name" value="PFL2_DhaB_BssA"/>
    <property type="match status" value="1"/>
</dbReference>